<keyword evidence="3 5" id="KW-0067">ATP-binding</keyword>
<dbReference type="InterPro" id="IPR001977">
    <property type="entry name" value="Depp_CoAkinase"/>
</dbReference>
<dbReference type="InterPro" id="IPR027417">
    <property type="entry name" value="P-loop_NTPase"/>
</dbReference>
<proteinExistence type="inferred from homology"/>
<evidence type="ECO:0000256" key="1">
    <source>
        <dbReference type="ARBA" id="ARBA00009018"/>
    </source>
</evidence>
<dbReference type="EC" id="2.7.1.24" evidence="5 6"/>
<gene>
    <name evidence="5 7" type="primary">coaE</name>
    <name evidence="7" type="ORF">IHV25_02880</name>
</gene>
<dbReference type="GO" id="GO:0005524">
    <property type="term" value="F:ATP binding"/>
    <property type="evidence" value="ECO:0007669"/>
    <property type="project" value="UniProtKB-UniRule"/>
</dbReference>
<dbReference type="HAMAP" id="MF_00376">
    <property type="entry name" value="Dephospho_CoA_kinase"/>
    <property type="match status" value="1"/>
</dbReference>
<name>A0A8J6YVP8_9PROT</name>
<feature type="binding site" evidence="5">
    <location>
        <begin position="27"/>
        <end position="32"/>
    </location>
    <ligand>
        <name>ATP</name>
        <dbReference type="ChEBI" id="CHEBI:30616"/>
    </ligand>
</feature>
<dbReference type="Gene3D" id="3.40.50.300">
    <property type="entry name" value="P-loop containing nucleotide triphosphate hydrolases"/>
    <property type="match status" value="1"/>
</dbReference>
<dbReference type="RefSeq" id="WP_192533467.1">
    <property type="nucleotide sequence ID" value="NZ_JACZHT010000001.1"/>
</dbReference>
<reference evidence="7" key="1">
    <citation type="submission" date="2020-10" db="EMBL/GenBank/DDBJ databases">
        <title>Genome sequence of the unusual species of purple photosynthetic bacteria, Phaeovibrio sulfidiphilus DSM 23193, type strain.</title>
        <authorList>
            <person name="Kyndt J.A."/>
            <person name="Meyer T.E."/>
        </authorList>
    </citation>
    <scope>NUCLEOTIDE SEQUENCE</scope>
    <source>
        <strain evidence="7">DSM 23193</strain>
    </source>
</reference>
<dbReference type="PANTHER" id="PTHR10695:SF46">
    <property type="entry name" value="BIFUNCTIONAL COENZYME A SYNTHASE-RELATED"/>
    <property type="match status" value="1"/>
</dbReference>
<organism evidence="7 8">
    <name type="scientific">Phaeovibrio sulfidiphilus</name>
    <dbReference type="NCBI Taxonomy" id="1220600"/>
    <lineage>
        <taxon>Bacteria</taxon>
        <taxon>Pseudomonadati</taxon>
        <taxon>Pseudomonadota</taxon>
        <taxon>Alphaproteobacteria</taxon>
        <taxon>Rhodospirillales</taxon>
        <taxon>Rhodospirillaceae</taxon>
        <taxon>Phaeovibrio</taxon>
    </lineage>
</organism>
<evidence type="ECO:0000256" key="6">
    <source>
        <dbReference type="NCBIfam" id="TIGR00152"/>
    </source>
</evidence>
<dbReference type="AlphaFoldDB" id="A0A8J6YVP8"/>
<dbReference type="GO" id="GO:0005737">
    <property type="term" value="C:cytoplasm"/>
    <property type="evidence" value="ECO:0007669"/>
    <property type="project" value="UniProtKB-SubCell"/>
</dbReference>
<dbReference type="SUPFAM" id="SSF52540">
    <property type="entry name" value="P-loop containing nucleoside triphosphate hydrolases"/>
    <property type="match status" value="1"/>
</dbReference>
<evidence type="ECO:0000256" key="5">
    <source>
        <dbReference type="HAMAP-Rule" id="MF_00376"/>
    </source>
</evidence>
<accession>A0A8J6YVP8</accession>
<comment type="function">
    <text evidence="5">Catalyzes the phosphorylation of the 3'-hydroxyl group of dephosphocoenzyme A to form coenzyme A.</text>
</comment>
<evidence type="ECO:0000256" key="3">
    <source>
        <dbReference type="ARBA" id="ARBA00022840"/>
    </source>
</evidence>
<keyword evidence="5 7" id="KW-0418">Kinase</keyword>
<protein>
    <recommendedName>
        <fullName evidence="5 6">Dephospho-CoA kinase</fullName>
        <ecNumber evidence="5 6">2.7.1.24</ecNumber>
    </recommendedName>
    <alternativeName>
        <fullName evidence="5">Dephosphocoenzyme A kinase</fullName>
    </alternativeName>
</protein>
<comment type="catalytic activity">
    <reaction evidence="5">
        <text>3'-dephospho-CoA + ATP = ADP + CoA + H(+)</text>
        <dbReference type="Rhea" id="RHEA:18245"/>
        <dbReference type="ChEBI" id="CHEBI:15378"/>
        <dbReference type="ChEBI" id="CHEBI:30616"/>
        <dbReference type="ChEBI" id="CHEBI:57287"/>
        <dbReference type="ChEBI" id="CHEBI:57328"/>
        <dbReference type="ChEBI" id="CHEBI:456216"/>
        <dbReference type="EC" id="2.7.1.24"/>
    </reaction>
</comment>
<sequence>MTRVPVKAGLARRQRRVRVLGLTGSIGMGKSTVSRMAKRLRIPVHDADRAVHDLLGPGGKAVAPVLAAFPGVGDSLSGINRKELGQRVFGHPDRLRALERILHPLVHECERAFLARAGRARHRVVLLDIPLLFETGGEARCDSVCVVRAPGFLRAIRVLSRQGMTPERLRAILARQATEETRRVNADSLISSGLGYRYALRGFLQALDRIQSGPVRRFGQGSYRPHA</sequence>
<dbReference type="CDD" id="cd02022">
    <property type="entry name" value="DPCK"/>
    <property type="match status" value="1"/>
</dbReference>
<dbReference type="NCBIfam" id="TIGR00152">
    <property type="entry name" value="dephospho-CoA kinase"/>
    <property type="match status" value="1"/>
</dbReference>
<dbReference type="GO" id="GO:0004140">
    <property type="term" value="F:dephospho-CoA kinase activity"/>
    <property type="evidence" value="ECO:0007669"/>
    <property type="project" value="UniProtKB-UniRule"/>
</dbReference>
<evidence type="ECO:0000256" key="4">
    <source>
        <dbReference type="ARBA" id="ARBA00022993"/>
    </source>
</evidence>
<dbReference type="Pfam" id="PF01121">
    <property type="entry name" value="CoaE"/>
    <property type="match status" value="1"/>
</dbReference>
<keyword evidence="5 7" id="KW-0808">Transferase</keyword>
<keyword evidence="5" id="KW-0963">Cytoplasm</keyword>
<dbReference type="Proteomes" id="UP000631034">
    <property type="component" value="Unassembled WGS sequence"/>
</dbReference>
<comment type="similarity">
    <text evidence="1 5">Belongs to the CoaE family.</text>
</comment>
<evidence type="ECO:0000313" key="8">
    <source>
        <dbReference type="Proteomes" id="UP000631034"/>
    </source>
</evidence>
<dbReference type="PROSITE" id="PS51219">
    <property type="entry name" value="DPCK"/>
    <property type="match status" value="1"/>
</dbReference>
<comment type="caution">
    <text evidence="7">The sequence shown here is derived from an EMBL/GenBank/DDBJ whole genome shotgun (WGS) entry which is preliminary data.</text>
</comment>
<evidence type="ECO:0000313" key="7">
    <source>
        <dbReference type="EMBL" id="MBE1236597.1"/>
    </source>
</evidence>
<dbReference type="UniPathway" id="UPA00241">
    <property type="reaction ID" value="UER00356"/>
</dbReference>
<dbReference type="GO" id="GO:0015937">
    <property type="term" value="P:coenzyme A biosynthetic process"/>
    <property type="evidence" value="ECO:0007669"/>
    <property type="project" value="UniProtKB-UniRule"/>
</dbReference>
<keyword evidence="2 5" id="KW-0547">Nucleotide-binding</keyword>
<comment type="pathway">
    <text evidence="5">Cofactor biosynthesis; coenzyme A biosynthesis; CoA from (R)-pantothenate: step 5/5.</text>
</comment>
<comment type="subcellular location">
    <subcellularLocation>
        <location evidence="5">Cytoplasm</location>
    </subcellularLocation>
</comment>
<dbReference type="EMBL" id="JACZHT010000001">
    <property type="protein sequence ID" value="MBE1236597.1"/>
    <property type="molecule type" value="Genomic_DNA"/>
</dbReference>
<keyword evidence="8" id="KW-1185">Reference proteome</keyword>
<keyword evidence="4 5" id="KW-0173">Coenzyme A biosynthesis</keyword>
<dbReference type="PANTHER" id="PTHR10695">
    <property type="entry name" value="DEPHOSPHO-COA KINASE-RELATED"/>
    <property type="match status" value="1"/>
</dbReference>
<evidence type="ECO:0000256" key="2">
    <source>
        <dbReference type="ARBA" id="ARBA00022741"/>
    </source>
</evidence>